<organism evidence="1 2">
    <name type="scientific">Entomophthora muscae</name>
    <dbReference type="NCBI Taxonomy" id="34485"/>
    <lineage>
        <taxon>Eukaryota</taxon>
        <taxon>Fungi</taxon>
        <taxon>Fungi incertae sedis</taxon>
        <taxon>Zoopagomycota</taxon>
        <taxon>Entomophthoromycotina</taxon>
        <taxon>Entomophthoromycetes</taxon>
        <taxon>Entomophthorales</taxon>
        <taxon>Entomophthoraceae</taxon>
        <taxon>Entomophthora</taxon>
    </lineage>
</organism>
<gene>
    <name evidence="1" type="primary">TRAF7</name>
    <name evidence="1" type="ORF">DSO57_1007552</name>
</gene>
<keyword evidence="1" id="KW-0808">Transferase</keyword>
<proteinExistence type="predicted"/>
<reference evidence="1" key="1">
    <citation type="submission" date="2022-04" db="EMBL/GenBank/DDBJ databases">
        <title>Genome of the entomopathogenic fungus Entomophthora muscae.</title>
        <authorList>
            <person name="Elya C."/>
            <person name="Lovett B.R."/>
            <person name="Lee E."/>
            <person name="Macias A.M."/>
            <person name="Hajek A.E."/>
            <person name="De Bivort B.L."/>
            <person name="Kasson M.T."/>
            <person name="De Fine Licht H.H."/>
            <person name="Stajich J.E."/>
        </authorList>
    </citation>
    <scope>NUCLEOTIDE SEQUENCE</scope>
    <source>
        <strain evidence="1">Berkeley</strain>
    </source>
</reference>
<evidence type="ECO:0000313" key="1">
    <source>
        <dbReference type="EMBL" id="KAJ9051125.1"/>
    </source>
</evidence>
<comment type="caution">
    <text evidence="1">The sequence shown here is derived from an EMBL/GenBank/DDBJ whole genome shotgun (WGS) entry which is preliminary data.</text>
</comment>
<keyword evidence="2" id="KW-1185">Reference proteome</keyword>
<accession>A0ACC2RM54</accession>
<evidence type="ECO:0000313" key="2">
    <source>
        <dbReference type="Proteomes" id="UP001165960"/>
    </source>
</evidence>
<sequence>MIPCKDSTVFCMNTIKRNCITIELTNPPSPSLLCPICRDVFLEPLINQRCHHSFCTACIQKSLEISANCPLCRCQLKVSDLHPNLALASLINEIPVYCVNRDNGCTSPIALELYQCHIERCMYSPKECLHAALGCKFKCLGPDLASHLNSCPFQAIFPFINETNARIKRLEELVKAQAEELEILRNPNGQIQAHVEPEVSSAFPQTSNEAIDQRFPFNEITNQQTLTTHSSGVTSLAYSNELLFSGAHDGTVQIHDTSSMALLWKQPTHTTSVWGLAVAQDEKRFFSASSDGMIKAWDWASEDESGPEGNVRTLDHHTGKVYSLMSRFGKLFSGSSDRTVKIWDPRNLDLCQTLSGHRDSVNCITALRNTRLVSGSSDRSIKLWDLGTSQCLSSFDASNSEVLDVVASEDQKLLFASTYDASILVFNLETDSLVATLQGHNWEVWKLAMCQNRLFSASFDHSIKRWDTRMFLCDTTLAGHKGFVHALQITPDGLFSGCADRTIKFWK</sequence>
<dbReference type="EMBL" id="QTSX02007122">
    <property type="protein sequence ID" value="KAJ9051125.1"/>
    <property type="molecule type" value="Genomic_DNA"/>
</dbReference>
<dbReference type="EC" id="2.3.2.27" evidence="1"/>
<name>A0ACC2RM54_9FUNG</name>
<protein>
    <submittedName>
        <fullName evidence="1">E3 ubiquitin-protein ligase traf7</fullName>
        <ecNumber evidence="1">2.3.2.27</ecNumber>
    </submittedName>
</protein>
<keyword evidence="1" id="KW-0012">Acyltransferase</keyword>
<dbReference type="Proteomes" id="UP001165960">
    <property type="component" value="Unassembled WGS sequence"/>
</dbReference>